<dbReference type="VEuPathDB" id="FungiDB:CPAG_01965"/>
<dbReference type="AlphaFoldDB" id="A0A0J6F9K6"/>
<reference evidence="2" key="2">
    <citation type="journal article" date="2009" name="Genome Res.">
        <title>Comparative genomic analyses of the human fungal pathogens Coccidioides and their relatives.</title>
        <authorList>
            <person name="Sharpton T.J."/>
            <person name="Stajich J.E."/>
            <person name="Rounsley S.D."/>
            <person name="Gardner M.J."/>
            <person name="Wortman J.R."/>
            <person name="Jordar V.S."/>
            <person name="Maiti R."/>
            <person name="Kodira C.D."/>
            <person name="Neafsey D.E."/>
            <person name="Zeng Q."/>
            <person name="Hung C.-Y."/>
            <person name="McMahan C."/>
            <person name="Muszewska A."/>
            <person name="Grynberg M."/>
            <person name="Mandel M.A."/>
            <person name="Kellner E.M."/>
            <person name="Barker B.M."/>
            <person name="Galgiani J.N."/>
            <person name="Orbach M.J."/>
            <person name="Kirkland T.N."/>
            <person name="Cole G.T."/>
            <person name="Henn M.R."/>
            <person name="Birren B.W."/>
            <person name="Taylor J.W."/>
        </authorList>
    </citation>
    <scope>NUCLEOTIDE SEQUENCE [LARGE SCALE GENOMIC DNA]</scope>
    <source>
        <strain evidence="2">RMSCC 3488</strain>
    </source>
</reference>
<gene>
    <name evidence="1" type="ORF">CPAG_01965</name>
</gene>
<name>A0A0J6F9K6_COCPO</name>
<dbReference type="EMBL" id="DS268109">
    <property type="protein sequence ID" value="KMM65619.1"/>
    <property type="molecule type" value="Genomic_DNA"/>
</dbReference>
<accession>A0A0J6F9K6</accession>
<evidence type="ECO:0000313" key="1">
    <source>
        <dbReference type="EMBL" id="KMM65619.1"/>
    </source>
</evidence>
<dbReference type="Proteomes" id="UP000054567">
    <property type="component" value="Unassembled WGS sequence"/>
</dbReference>
<reference evidence="1 2" key="1">
    <citation type="submission" date="2007-06" db="EMBL/GenBank/DDBJ databases">
        <title>The Genome Sequence of Coccidioides posadasii RMSCC_3488.</title>
        <authorList>
            <consortium name="Coccidioides Genome Resources Consortium"/>
            <consortium name="The Broad Institute Genome Sequencing Platform"/>
            <person name="Henn M.R."/>
            <person name="Sykes S."/>
            <person name="Young S."/>
            <person name="Jaffe D."/>
            <person name="Berlin A."/>
            <person name="Alvarez P."/>
            <person name="Butler J."/>
            <person name="Gnerre S."/>
            <person name="Grabherr M."/>
            <person name="Mauceli E."/>
            <person name="Brockman W."/>
            <person name="Kodira C."/>
            <person name="Alvarado L."/>
            <person name="Zeng Q."/>
            <person name="Crawford M."/>
            <person name="Antoine C."/>
            <person name="Devon K."/>
            <person name="Galgiani J."/>
            <person name="Orsborn K."/>
            <person name="Lewis M.L."/>
            <person name="Nusbaum C."/>
            <person name="Galagan J."/>
            <person name="Birren B."/>
        </authorList>
    </citation>
    <scope>NUCLEOTIDE SEQUENCE [LARGE SCALE GENOMIC DNA]</scope>
    <source>
        <strain evidence="1 2">RMSCC 3488</strain>
    </source>
</reference>
<protein>
    <submittedName>
        <fullName evidence="1">Uncharacterized protein</fullName>
    </submittedName>
</protein>
<proteinExistence type="predicted"/>
<sequence length="227" mass="26199">MLAKDKELAETQNFLHTYICRDLHVGMSFLNQFRRFLLSARDYAKYLVLKELAVDGITKMGVIPSPASPPFVVTPWPNNRQKRMQYVTKMHFWDRIFGRPFVSYRPMNVHTKHTVGPIMYLEDFARLILSEIEESLHNHVSQTKDMSDSAVGIYVCTMQCSYSACAVHNPLDGKRHPYLAITWNLYGVPVLQGTLPRRACENSTWDVMGNPNKRVSVNKFAKFLNRV</sequence>
<organism evidence="1 2">
    <name type="scientific">Coccidioides posadasii RMSCC 3488</name>
    <dbReference type="NCBI Taxonomy" id="454284"/>
    <lineage>
        <taxon>Eukaryota</taxon>
        <taxon>Fungi</taxon>
        <taxon>Dikarya</taxon>
        <taxon>Ascomycota</taxon>
        <taxon>Pezizomycotina</taxon>
        <taxon>Eurotiomycetes</taxon>
        <taxon>Eurotiomycetidae</taxon>
        <taxon>Onygenales</taxon>
        <taxon>Onygenaceae</taxon>
        <taxon>Coccidioides</taxon>
    </lineage>
</organism>
<evidence type="ECO:0000313" key="2">
    <source>
        <dbReference type="Proteomes" id="UP000054567"/>
    </source>
</evidence>
<reference evidence="2" key="3">
    <citation type="journal article" date="2010" name="Genome Res.">
        <title>Population genomic sequencing of Coccidioides fungi reveals recent hybridization and transposon control.</title>
        <authorList>
            <person name="Neafsey D.E."/>
            <person name="Barker B.M."/>
            <person name="Sharpton T.J."/>
            <person name="Stajich J.E."/>
            <person name="Park D.J."/>
            <person name="Whiston E."/>
            <person name="Hung C.-Y."/>
            <person name="McMahan C."/>
            <person name="White J."/>
            <person name="Sykes S."/>
            <person name="Heiman D."/>
            <person name="Young S."/>
            <person name="Zeng Q."/>
            <person name="Abouelleil A."/>
            <person name="Aftuck L."/>
            <person name="Bessette D."/>
            <person name="Brown A."/>
            <person name="FitzGerald M."/>
            <person name="Lui A."/>
            <person name="Macdonald J.P."/>
            <person name="Priest M."/>
            <person name="Orbach M.J."/>
            <person name="Galgiani J.N."/>
            <person name="Kirkland T.N."/>
            <person name="Cole G.T."/>
            <person name="Birren B.W."/>
            <person name="Henn M.R."/>
            <person name="Taylor J.W."/>
            <person name="Rounsley S.D."/>
        </authorList>
    </citation>
    <scope>NUCLEOTIDE SEQUENCE [LARGE SCALE GENOMIC DNA]</scope>
    <source>
        <strain evidence="2">RMSCC 3488</strain>
    </source>
</reference>